<protein>
    <submittedName>
        <fullName evidence="2">Uncharacterized protein</fullName>
    </submittedName>
</protein>
<feature type="transmembrane region" description="Helical" evidence="1">
    <location>
        <begin position="231"/>
        <end position="248"/>
    </location>
</feature>
<dbReference type="EMBL" id="JAICCE010000004">
    <property type="protein sequence ID" value="KAG9278455.1"/>
    <property type="molecule type" value="Genomic_DNA"/>
</dbReference>
<reference evidence="2 3" key="1">
    <citation type="submission" date="2021-07" db="EMBL/GenBank/DDBJ databases">
        <authorList>
            <person name="Imarazene B."/>
            <person name="Zahm M."/>
            <person name="Klopp C."/>
            <person name="Cabau C."/>
            <person name="Beille S."/>
            <person name="Jouanno E."/>
            <person name="Castinel A."/>
            <person name="Lluch J."/>
            <person name="Gil L."/>
            <person name="Kuchtly C."/>
            <person name="Lopez Roques C."/>
            <person name="Donnadieu C."/>
            <person name="Parrinello H."/>
            <person name="Journot L."/>
            <person name="Du K."/>
            <person name="Schartl M."/>
            <person name="Retaux S."/>
            <person name="Guiguen Y."/>
        </authorList>
    </citation>
    <scope>NUCLEOTIDE SEQUENCE [LARGE SCALE GENOMIC DNA]</scope>
    <source>
        <strain evidence="2">Pach_M1</strain>
        <tissue evidence="2">Testis</tissue>
    </source>
</reference>
<feature type="transmembrane region" description="Helical" evidence="1">
    <location>
        <begin position="260"/>
        <end position="283"/>
    </location>
</feature>
<feature type="transmembrane region" description="Helical" evidence="1">
    <location>
        <begin position="122"/>
        <end position="147"/>
    </location>
</feature>
<name>A0A8T2M9K3_ASTMX</name>
<comment type="caution">
    <text evidence="2">The sequence shown here is derived from an EMBL/GenBank/DDBJ whole genome shotgun (WGS) entry which is preliminary data.</text>
</comment>
<keyword evidence="1" id="KW-1133">Transmembrane helix</keyword>
<feature type="transmembrane region" description="Helical" evidence="1">
    <location>
        <begin position="7"/>
        <end position="29"/>
    </location>
</feature>
<evidence type="ECO:0000256" key="1">
    <source>
        <dbReference type="SAM" id="Phobius"/>
    </source>
</evidence>
<evidence type="ECO:0000313" key="3">
    <source>
        <dbReference type="Proteomes" id="UP000752171"/>
    </source>
</evidence>
<feature type="transmembrane region" description="Helical" evidence="1">
    <location>
        <begin position="168"/>
        <end position="194"/>
    </location>
</feature>
<accession>A0A8T2M9K3</accession>
<feature type="transmembrane region" description="Helical" evidence="1">
    <location>
        <begin position="56"/>
        <end position="80"/>
    </location>
</feature>
<sequence length="308" mass="34137">MGGHDLLRILVTVLFVLAYVVVLAVNALAGSGKGPFLRSTGNVSGLYETEITPAGWAFSIWGFLYTWLLLMNIYIVTWFCRRTSTGWMYCSPAILPYGFFISWVVNMILNCAWLLLWDRELMIPALVVLALIAFTNYFIIYFSCVGLQAHGARLKQNHPADLCCIRVLVQNGIAAYATWTTIATLLNLAVVLGLGSVSPTNAGTVSLCLLLLEVIVWFAVENFVVEKHVRYILSVYPVVIYALIGSLSRHYDPAAPGRNAVFTAVLLSLACILFIARVVLVIWRHRTQPLFQDGVAEGLMRPVSTTDK</sequence>
<dbReference type="KEGG" id="amex:103033569"/>
<evidence type="ECO:0000313" key="2">
    <source>
        <dbReference type="EMBL" id="KAG9278455.1"/>
    </source>
</evidence>
<dbReference type="PANTHER" id="PTHR33802:SF4">
    <property type="entry name" value="SI:DKEY-29D8.3"/>
    <property type="match status" value="1"/>
</dbReference>
<dbReference type="PANTHER" id="PTHR33802">
    <property type="entry name" value="SI:CH211-161H7.5-RELATED"/>
    <property type="match status" value="1"/>
</dbReference>
<dbReference type="AlphaFoldDB" id="A0A8T2M9K3"/>
<feature type="transmembrane region" description="Helical" evidence="1">
    <location>
        <begin position="92"/>
        <end position="116"/>
    </location>
</feature>
<gene>
    <name evidence="2" type="ORF">AMEX_G6331</name>
</gene>
<organism evidence="2 3">
    <name type="scientific">Astyanax mexicanus</name>
    <name type="common">Blind cave fish</name>
    <name type="synonym">Astyanax fasciatus mexicanus</name>
    <dbReference type="NCBI Taxonomy" id="7994"/>
    <lineage>
        <taxon>Eukaryota</taxon>
        <taxon>Metazoa</taxon>
        <taxon>Chordata</taxon>
        <taxon>Craniata</taxon>
        <taxon>Vertebrata</taxon>
        <taxon>Euteleostomi</taxon>
        <taxon>Actinopterygii</taxon>
        <taxon>Neopterygii</taxon>
        <taxon>Teleostei</taxon>
        <taxon>Ostariophysi</taxon>
        <taxon>Characiformes</taxon>
        <taxon>Characoidei</taxon>
        <taxon>Acestrorhamphidae</taxon>
        <taxon>Acestrorhamphinae</taxon>
        <taxon>Astyanax</taxon>
    </lineage>
</organism>
<keyword evidence="1" id="KW-0812">Transmembrane</keyword>
<dbReference type="Proteomes" id="UP000752171">
    <property type="component" value="Unassembled WGS sequence"/>
</dbReference>
<proteinExistence type="predicted"/>
<feature type="transmembrane region" description="Helical" evidence="1">
    <location>
        <begin position="200"/>
        <end position="219"/>
    </location>
</feature>
<keyword evidence="1" id="KW-0472">Membrane</keyword>